<keyword evidence="2" id="KW-0812">Transmembrane</keyword>
<dbReference type="WBParaSite" id="GPLIN_000644500">
    <property type="protein sequence ID" value="GPLIN_000644500"/>
    <property type="gene ID" value="GPLIN_000644500"/>
</dbReference>
<keyword evidence="2" id="KW-0472">Membrane</keyword>
<keyword evidence="2" id="KW-1133">Transmembrane helix</keyword>
<accession>A0A183C0Q2</accession>
<dbReference type="AlphaFoldDB" id="A0A183C0Q2"/>
<keyword evidence="1" id="KW-0175">Coiled coil</keyword>
<protein>
    <submittedName>
        <fullName evidence="4">Secreted protein</fullName>
    </submittedName>
</protein>
<sequence>MERNFWLVATVGTAIAGYEMYMTARDRTAERLLREAQDEVLQLRQEGQVQQVEAPVVQEQPIGPEQQAHFPEDVFVAGVDEDVIVPGVDVIVPGVDENVIVHGVDQDDIWIGEMEENKDEKWKRRRLPKAFEVV</sequence>
<reference evidence="3" key="1">
    <citation type="submission" date="2014-05" db="EMBL/GenBank/DDBJ databases">
        <title>The genome and life-stage specific transcriptomes of Globodera pallida elucidate key aspects of plant parasitism by a cyst nematode.</title>
        <authorList>
            <person name="Cotton J.A."/>
            <person name="Lilley C.J."/>
            <person name="Jones L.M."/>
            <person name="Kikuchi T."/>
            <person name="Reid A.J."/>
            <person name="Thorpe P."/>
            <person name="Tsai I.J."/>
            <person name="Beasley H."/>
            <person name="Blok V."/>
            <person name="Cock P.J.A."/>
            <person name="Van den Akker S.E."/>
            <person name="Holroyd N."/>
            <person name="Hunt M."/>
            <person name="Mantelin S."/>
            <person name="Naghra H."/>
            <person name="Pain A."/>
            <person name="Palomares-Rius J.E."/>
            <person name="Zarowiecki M."/>
            <person name="Berriman M."/>
            <person name="Jones J.T."/>
            <person name="Urwin P.E."/>
        </authorList>
    </citation>
    <scope>NUCLEOTIDE SEQUENCE [LARGE SCALE GENOMIC DNA]</scope>
    <source>
        <strain evidence="3">Lindley</strain>
    </source>
</reference>
<dbReference type="Proteomes" id="UP000050741">
    <property type="component" value="Unassembled WGS sequence"/>
</dbReference>
<evidence type="ECO:0000256" key="2">
    <source>
        <dbReference type="SAM" id="Phobius"/>
    </source>
</evidence>
<organism evidence="3 4">
    <name type="scientific">Globodera pallida</name>
    <name type="common">Potato cyst nematode worm</name>
    <name type="synonym">Heterodera pallida</name>
    <dbReference type="NCBI Taxonomy" id="36090"/>
    <lineage>
        <taxon>Eukaryota</taxon>
        <taxon>Metazoa</taxon>
        <taxon>Ecdysozoa</taxon>
        <taxon>Nematoda</taxon>
        <taxon>Chromadorea</taxon>
        <taxon>Rhabditida</taxon>
        <taxon>Tylenchina</taxon>
        <taxon>Tylenchomorpha</taxon>
        <taxon>Tylenchoidea</taxon>
        <taxon>Heteroderidae</taxon>
        <taxon>Heteroderinae</taxon>
        <taxon>Globodera</taxon>
    </lineage>
</organism>
<keyword evidence="3" id="KW-1185">Reference proteome</keyword>
<evidence type="ECO:0000256" key="1">
    <source>
        <dbReference type="SAM" id="Coils"/>
    </source>
</evidence>
<evidence type="ECO:0000313" key="3">
    <source>
        <dbReference type="Proteomes" id="UP000050741"/>
    </source>
</evidence>
<feature type="transmembrane region" description="Helical" evidence="2">
    <location>
        <begin position="6"/>
        <end position="24"/>
    </location>
</feature>
<name>A0A183C0Q2_GLOPA</name>
<proteinExistence type="predicted"/>
<evidence type="ECO:0000313" key="4">
    <source>
        <dbReference type="WBParaSite" id="GPLIN_000644500"/>
    </source>
</evidence>
<feature type="coiled-coil region" evidence="1">
    <location>
        <begin position="26"/>
        <end position="53"/>
    </location>
</feature>
<reference evidence="4" key="2">
    <citation type="submission" date="2016-06" db="UniProtKB">
        <authorList>
            <consortium name="WormBaseParasite"/>
        </authorList>
    </citation>
    <scope>IDENTIFICATION</scope>
</reference>